<dbReference type="RefSeq" id="WP_109930624.1">
    <property type="nucleotide sequence ID" value="NZ_QGNY01000004.1"/>
</dbReference>
<organism evidence="1 2">
    <name type="scientific">Pedobacter paludis</name>
    <dbReference type="NCBI Taxonomy" id="2203212"/>
    <lineage>
        <taxon>Bacteria</taxon>
        <taxon>Pseudomonadati</taxon>
        <taxon>Bacteroidota</taxon>
        <taxon>Sphingobacteriia</taxon>
        <taxon>Sphingobacteriales</taxon>
        <taxon>Sphingobacteriaceae</taxon>
        <taxon>Pedobacter</taxon>
    </lineage>
</organism>
<dbReference type="Pfam" id="PF13489">
    <property type="entry name" value="Methyltransf_23"/>
    <property type="match status" value="1"/>
</dbReference>
<keyword evidence="2" id="KW-1185">Reference proteome</keyword>
<dbReference type="GO" id="GO:0008168">
    <property type="term" value="F:methyltransferase activity"/>
    <property type="evidence" value="ECO:0007669"/>
    <property type="project" value="UniProtKB-KW"/>
</dbReference>
<dbReference type="Gene3D" id="3.40.50.150">
    <property type="entry name" value="Vaccinia Virus protein VP39"/>
    <property type="match status" value="1"/>
</dbReference>
<sequence>MQEVFNVYSSYYDLIYKDKDYNREADYVIELITKYHKNAIDIIEFGSGTGKHAELFSLKGFNVVGVEPSAEMIKIATPKTNTSLSFVQSSIESYNNTKDFDVALALFHVISYLTTNEDLEKAFTNVCKRLKKDGLFIFDVWYSPAVLTQLPEKRTKTIENDLIKVIRNAEPTIHWNTNIIDVAYKIEVLNKLEQKISHLYETHKMRHFSIPELLLLAKVYGFELVTTHEFLTKKIPGADTWGICMVLQKK</sequence>
<dbReference type="AlphaFoldDB" id="A0A317EXW4"/>
<gene>
    <name evidence="1" type="ORF">DF947_13850</name>
</gene>
<dbReference type="EMBL" id="QGNY01000004">
    <property type="protein sequence ID" value="PWS31664.1"/>
    <property type="molecule type" value="Genomic_DNA"/>
</dbReference>
<dbReference type="Proteomes" id="UP000245391">
    <property type="component" value="Unassembled WGS sequence"/>
</dbReference>
<dbReference type="SUPFAM" id="SSF53335">
    <property type="entry name" value="S-adenosyl-L-methionine-dependent methyltransferases"/>
    <property type="match status" value="1"/>
</dbReference>
<keyword evidence="1" id="KW-0808">Transferase</keyword>
<accession>A0A317EXW4</accession>
<dbReference type="InterPro" id="IPR029063">
    <property type="entry name" value="SAM-dependent_MTases_sf"/>
</dbReference>
<reference evidence="2" key="1">
    <citation type="submission" date="2018-05" db="EMBL/GenBank/DDBJ databases">
        <title>Pedobacter paludis sp. nov., isolated from wetland soil.</title>
        <authorList>
            <person name="Zhang Y."/>
        </authorList>
    </citation>
    <scope>NUCLEOTIDE SEQUENCE [LARGE SCALE GENOMIC DNA]</scope>
    <source>
        <strain evidence="2">R-8</strain>
    </source>
</reference>
<dbReference type="CDD" id="cd02440">
    <property type="entry name" value="AdoMet_MTases"/>
    <property type="match status" value="1"/>
</dbReference>
<dbReference type="PANTHER" id="PTHR43861">
    <property type="entry name" value="TRANS-ACONITATE 2-METHYLTRANSFERASE-RELATED"/>
    <property type="match status" value="1"/>
</dbReference>
<dbReference type="Gene3D" id="2.20.130.10">
    <property type="entry name" value="CAC2371-like domains"/>
    <property type="match status" value="1"/>
</dbReference>
<dbReference type="GO" id="GO:0032259">
    <property type="term" value="P:methylation"/>
    <property type="evidence" value="ECO:0007669"/>
    <property type="project" value="UniProtKB-KW"/>
</dbReference>
<dbReference type="OrthoDB" id="9789123at2"/>
<keyword evidence="1" id="KW-0489">Methyltransferase</keyword>
<proteinExistence type="predicted"/>
<name>A0A317EXW4_9SPHI</name>
<comment type="caution">
    <text evidence="1">The sequence shown here is derived from an EMBL/GenBank/DDBJ whole genome shotgun (WGS) entry which is preliminary data.</text>
</comment>
<evidence type="ECO:0000313" key="2">
    <source>
        <dbReference type="Proteomes" id="UP000245391"/>
    </source>
</evidence>
<evidence type="ECO:0000313" key="1">
    <source>
        <dbReference type="EMBL" id="PWS31664.1"/>
    </source>
</evidence>
<protein>
    <submittedName>
        <fullName evidence="1">SAM-dependent methyltransferase</fullName>
    </submittedName>
</protein>